<sequence>MVQHTIQPVYNKNSRILILGSFPSVKSREAGFFYHHPQNRFWKVLANLAGSEVPKTVEEKKQFLLYHGIAVYDVIESCDIVGSSDSSITNVIPSDLSMILEKSSIQKIYVNGNKAFELYEKYQQQEIEMEAIKLPSTSPANAAKSLEQLIVEWSVIKKDIYRPIPKLDKEICDALLNWYYHHARILPWREEPTPYRVWISEIMLQQTRVEAVKPYYDRFMEALPNIEALANVEDETLMKLWEGLGYYNRARNLKKAAKVIMSEYDGVMPADYEELLKLPGIGEYTAGAIGSIAYGLPVPAVDGNV</sequence>
<organism evidence="16 17">
    <name type="scientific">Candidatus Scybalomonas excrementavium</name>
    <dbReference type="NCBI Taxonomy" id="2840943"/>
    <lineage>
        <taxon>Bacteria</taxon>
        <taxon>Bacillati</taxon>
        <taxon>Bacillota</taxon>
        <taxon>Clostridia</taxon>
        <taxon>Lachnospirales</taxon>
        <taxon>Lachnospiraceae</taxon>
        <taxon>Lachnospiraceae incertae sedis</taxon>
        <taxon>Candidatus Scybalomonas</taxon>
    </lineage>
</organism>
<dbReference type="GO" id="GO:0046872">
    <property type="term" value="F:metal ion binding"/>
    <property type="evidence" value="ECO:0007669"/>
    <property type="project" value="UniProtKB-KW"/>
</dbReference>
<proteinExistence type="inferred from homology"/>
<dbReference type="CDD" id="cd10032">
    <property type="entry name" value="UDG-F6_HDG"/>
    <property type="match status" value="1"/>
</dbReference>
<accession>A0A9D9I2T9</accession>
<dbReference type="GO" id="GO:0006298">
    <property type="term" value="P:mismatch repair"/>
    <property type="evidence" value="ECO:0007669"/>
    <property type="project" value="TreeGrafter"/>
</dbReference>
<dbReference type="GO" id="GO:0000701">
    <property type="term" value="F:purine-specific mismatch base pair DNA N-glycosylase activity"/>
    <property type="evidence" value="ECO:0007669"/>
    <property type="project" value="UniProtKB-EC"/>
</dbReference>
<dbReference type="GO" id="GO:0034039">
    <property type="term" value="F:8-oxo-7,8-dihydroguanine DNA N-glycosylase activity"/>
    <property type="evidence" value="ECO:0007669"/>
    <property type="project" value="TreeGrafter"/>
</dbReference>
<dbReference type="Pfam" id="PF00633">
    <property type="entry name" value="HHH"/>
    <property type="match status" value="1"/>
</dbReference>
<protein>
    <recommendedName>
        <fullName evidence="6">Adenine DNA glycosylase</fullName>
        <ecNumber evidence="5">3.2.2.31</ecNumber>
    </recommendedName>
</protein>
<reference evidence="16" key="2">
    <citation type="journal article" date="2021" name="PeerJ">
        <title>Extensive microbial diversity within the chicken gut microbiome revealed by metagenomics and culture.</title>
        <authorList>
            <person name="Gilroy R."/>
            <person name="Ravi A."/>
            <person name="Getino M."/>
            <person name="Pursley I."/>
            <person name="Horton D.L."/>
            <person name="Alikhan N.F."/>
            <person name="Baker D."/>
            <person name="Gharbi K."/>
            <person name="Hall N."/>
            <person name="Watson M."/>
            <person name="Adriaenssens E.M."/>
            <person name="Foster-Nyarko E."/>
            <person name="Jarju S."/>
            <person name="Secka A."/>
            <person name="Antonio M."/>
            <person name="Oren A."/>
            <person name="Chaudhuri R.R."/>
            <person name="La Ragione R."/>
            <person name="Hildebrand F."/>
            <person name="Pallen M.J."/>
        </authorList>
    </citation>
    <scope>NUCLEOTIDE SEQUENCE</scope>
    <source>
        <strain evidence="16">E3-2379</strain>
    </source>
</reference>
<dbReference type="Gene3D" id="1.10.340.30">
    <property type="entry name" value="Hypothetical protein, domain 2"/>
    <property type="match status" value="1"/>
</dbReference>
<dbReference type="Pfam" id="PF03167">
    <property type="entry name" value="UDG"/>
    <property type="match status" value="1"/>
</dbReference>
<dbReference type="SMART" id="SM00478">
    <property type="entry name" value="ENDO3c"/>
    <property type="match status" value="1"/>
</dbReference>
<dbReference type="Gene3D" id="3.40.470.10">
    <property type="entry name" value="Uracil-DNA glycosylase-like domain"/>
    <property type="match status" value="1"/>
</dbReference>
<dbReference type="PROSITE" id="PS01155">
    <property type="entry name" value="ENDONUCLEASE_III_2"/>
    <property type="match status" value="1"/>
</dbReference>
<evidence type="ECO:0000256" key="2">
    <source>
        <dbReference type="ARBA" id="ARBA00001966"/>
    </source>
</evidence>
<dbReference type="InterPro" id="IPR044298">
    <property type="entry name" value="MIG/MutY"/>
</dbReference>
<dbReference type="FunFam" id="1.10.340.30:FF:000002">
    <property type="entry name" value="Adenine DNA glycosylase"/>
    <property type="match status" value="1"/>
</dbReference>
<dbReference type="InterPro" id="IPR026353">
    <property type="entry name" value="Hypoxan-DNA_Glyclase"/>
</dbReference>
<comment type="caution">
    <text evidence="16">The sequence shown here is derived from an EMBL/GenBank/DDBJ whole genome shotgun (WGS) entry which is preliminary data.</text>
</comment>
<dbReference type="InterPro" id="IPR011257">
    <property type="entry name" value="DNA_glycosylase"/>
</dbReference>
<keyword evidence="13" id="KW-0234">DNA repair</keyword>
<dbReference type="CDD" id="cd00056">
    <property type="entry name" value="ENDO3c"/>
    <property type="match status" value="1"/>
</dbReference>
<name>A0A9D9I2T9_9FIRM</name>
<evidence type="ECO:0000256" key="11">
    <source>
        <dbReference type="ARBA" id="ARBA00023004"/>
    </source>
</evidence>
<evidence type="ECO:0000256" key="7">
    <source>
        <dbReference type="ARBA" id="ARBA00022485"/>
    </source>
</evidence>
<dbReference type="EC" id="3.2.2.31" evidence="5"/>
<keyword evidence="9" id="KW-0227">DNA damage</keyword>
<keyword evidence="7" id="KW-0004">4Fe-4S</keyword>
<dbReference type="Proteomes" id="UP000823618">
    <property type="component" value="Unassembled WGS sequence"/>
</dbReference>
<evidence type="ECO:0000313" key="16">
    <source>
        <dbReference type="EMBL" id="MBO8463991.1"/>
    </source>
</evidence>
<dbReference type="SUPFAM" id="SSF52141">
    <property type="entry name" value="Uracil-DNA glycosylase-like"/>
    <property type="match status" value="1"/>
</dbReference>
<evidence type="ECO:0000256" key="4">
    <source>
        <dbReference type="ARBA" id="ARBA00008343"/>
    </source>
</evidence>
<evidence type="ECO:0000313" key="17">
    <source>
        <dbReference type="Proteomes" id="UP000823618"/>
    </source>
</evidence>
<comment type="function">
    <text evidence="3">Adenine glycosylase active on G-A mispairs. MutY also corrects error-prone DNA synthesis past GO lesions which are due to the oxidatively damaged form of guanine: 7,8-dihydro-8-oxoguanine (8-oxo-dGTP).</text>
</comment>
<dbReference type="SUPFAM" id="SSF48150">
    <property type="entry name" value="DNA-glycosylase"/>
    <property type="match status" value="1"/>
</dbReference>
<feature type="domain" description="HhH-GPD" evidence="15">
    <location>
        <begin position="203"/>
        <end position="305"/>
    </location>
</feature>
<comment type="catalytic activity">
    <reaction evidence="1">
        <text>Hydrolyzes free adenine bases from 7,8-dihydro-8-oxoguanine:adenine mismatched double-stranded DNA, leaving an apurinic site.</text>
        <dbReference type="EC" id="3.2.2.31"/>
    </reaction>
</comment>
<evidence type="ECO:0000256" key="6">
    <source>
        <dbReference type="ARBA" id="ARBA00022023"/>
    </source>
</evidence>
<dbReference type="InterPro" id="IPR004036">
    <property type="entry name" value="Endonuclease-III-like_CS2"/>
</dbReference>
<keyword evidence="14 16" id="KW-0326">Glycosidase</keyword>
<gene>
    <name evidence="16" type="ORF">IAC13_08680</name>
</gene>
<evidence type="ECO:0000256" key="14">
    <source>
        <dbReference type="ARBA" id="ARBA00023295"/>
    </source>
</evidence>
<evidence type="ECO:0000256" key="10">
    <source>
        <dbReference type="ARBA" id="ARBA00022801"/>
    </source>
</evidence>
<evidence type="ECO:0000256" key="1">
    <source>
        <dbReference type="ARBA" id="ARBA00000843"/>
    </source>
</evidence>
<dbReference type="InterPro" id="IPR003265">
    <property type="entry name" value="HhH-GPD_domain"/>
</dbReference>
<dbReference type="PANTHER" id="PTHR42944">
    <property type="entry name" value="ADENINE DNA GLYCOSYLASE"/>
    <property type="match status" value="1"/>
</dbReference>
<dbReference type="PANTHER" id="PTHR42944:SF1">
    <property type="entry name" value="ADENINE DNA GLYCOSYLASE"/>
    <property type="match status" value="1"/>
</dbReference>
<evidence type="ECO:0000256" key="12">
    <source>
        <dbReference type="ARBA" id="ARBA00023014"/>
    </source>
</evidence>
<keyword evidence="8" id="KW-0479">Metal-binding</keyword>
<dbReference type="InterPro" id="IPR036895">
    <property type="entry name" value="Uracil-DNA_glycosylase-like_sf"/>
</dbReference>
<feature type="non-terminal residue" evidence="16">
    <location>
        <position position="305"/>
    </location>
</feature>
<reference evidence="16" key="1">
    <citation type="submission" date="2020-10" db="EMBL/GenBank/DDBJ databases">
        <authorList>
            <person name="Gilroy R."/>
        </authorList>
    </citation>
    <scope>NUCLEOTIDE SEQUENCE</scope>
    <source>
        <strain evidence="16">E3-2379</strain>
    </source>
</reference>
<dbReference type="GO" id="GO:0035485">
    <property type="term" value="F:adenine/guanine mispair binding"/>
    <property type="evidence" value="ECO:0007669"/>
    <property type="project" value="TreeGrafter"/>
</dbReference>
<comment type="similarity">
    <text evidence="4">Belongs to the Nth/MutY family.</text>
</comment>
<dbReference type="EMBL" id="JADIML010000243">
    <property type="protein sequence ID" value="MBO8463991.1"/>
    <property type="molecule type" value="Genomic_DNA"/>
</dbReference>
<dbReference type="Pfam" id="PF00730">
    <property type="entry name" value="HhH-GPD"/>
    <property type="match status" value="1"/>
</dbReference>
<keyword evidence="11" id="KW-0408">Iron</keyword>
<comment type="cofactor">
    <cofactor evidence="2">
        <name>[4Fe-4S] cluster</name>
        <dbReference type="ChEBI" id="CHEBI:49883"/>
    </cofactor>
</comment>
<dbReference type="GO" id="GO:0006284">
    <property type="term" value="P:base-excision repair"/>
    <property type="evidence" value="ECO:0007669"/>
    <property type="project" value="InterPro"/>
</dbReference>
<evidence type="ECO:0000256" key="3">
    <source>
        <dbReference type="ARBA" id="ARBA00002933"/>
    </source>
</evidence>
<keyword evidence="12" id="KW-0411">Iron-sulfur</keyword>
<evidence type="ECO:0000259" key="15">
    <source>
        <dbReference type="SMART" id="SM00478"/>
    </source>
</evidence>
<dbReference type="GO" id="GO:0032357">
    <property type="term" value="F:oxidized purine DNA binding"/>
    <property type="evidence" value="ECO:0007669"/>
    <property type="project" value="TreeGrafter"/>
</dbReference>
<dbReference type="InterPro" id="IPR005122">
    <property type="entry name" value="Uracil-DNA_glycosylase-like"/>
</dbReference>
<evidence type="ECO:0000256" key="5">
    <source>
        <dbReference type="ARBA" id="ARBA00012045"/>
    </source>
</evidence>
<keyword evidence="10 16" id="KW-0378">Hydrolase</keyword>
<evidence type="ECO:0000256" key="13">
    <source>
        <dbReference type="ARBA" id="ARBA00023204"/>
    </source>
</evidence>
<evidence type="ECO:0000256" key="8">
    <source>
        <dbReference type="ARBA" id="ARBA00022723"/>
    </source>
</evidence>
<dbReference type="InterPro" id="IPR000445">
    <property type="entry name" value="HhH_motif"/>
</dbReference>
<evidence type="ECO:0000256" key="9">
    <source>
        <dbReference type="ARBA" id="ARBA00022763"/>
    </source>
</evidence>
<dbReference type="GO" id="GO:0051539">
    <property type="term" value="F:4 iron, 4 sulfur cluster binding"/>
    <property type="evidence" value="ECO:0007669"/>
    <property type="project" value="UniProtKB-KW"/>
</dbReference>
<dbReference type="AlphaFoldDB" id="A0A9D9I2T9"/>
<dbReference type="NCBIfam" id="TIGR04274">
    <property type="entry name" value="hypoxanDNAglyco"/>
    <property type="match status" value="1"/>
</dbReference>